<keyword evidence="2" id="KW-1185">Reference proteome</keyword>
<dbReference type="Proteomes" id="UP001250656">
    <property type="component" value="Unassembled WGS sequence"/>
</dbReference>
<dbReference type="RefSeq" id="WP_314014236.1">
    <property type="nucleotide sequence ID" value="NZ_JAVTTP010000001.1"/>
</dbReference>
<evidence type="ECO:0000313" key="1">
    <source>
        <dbReference type="EMBL" id="MDT7828746.1"/>
    </source>
</evidence>
<dbReference type="EMBL" id="JAVTTP010000001">
    <property type="protein sequence ID" value="MDT7828746.1"/>
    <property type="molecule type" value="Genomic_DNA"/>
</dbReference>
<proteinExistence type="predicted"/>
<gene>
    <name evidence="1" type="ORF">RQM65_08735</name>
</gene>
<reference evidence="1 2" key="1">
    <citation type="submission" date="2023-09" db="EMBL/GenBank/DDBJ databases">
        <title>Novel taxa isolated from Blanes Bay.</title>
        <authorList>
            <person name="Rey-Velasco X."/>
            <person name="Lucena T."/>
        </authorList>
    </citation>
    <scope>NUCLEOTIDE SEQUENCE [LARGE SCALE GENOMIC DNA]</scope>
    <source>
        <strain evidence="1 2">S334</strain>
    </source>
</reference>
<accession>A0ABU3L4S5</accession>
<comment type="caution">
    <text evidence="1">The sequence shown here is derived from an EMBL/GenBank/DDBJ whole genome shotgun (WGS) entry which is preliminary data.</text>
</comment>
<organism evidence="1 2">
    <name type="scientific">Pricia mediterranea</name>
    <dbReference type="NCBI Taxonomy" id="3076079"/>
    <lineage>
        <taxon>Bacteria</taxon>
        <taxon>Pseudomonadati</taxon>
        <taxon>Bacteroidota</taxon>
        <taxon>Flavobacteriia</taxon>
        <taxon>Flavobacteriales</taxon>
        <taxon>Flavobacteriaceae</taxon>
        <taxon>Pricia</taxon>
    </lineage>
</organism>
<sequence>MSVSVMGSRGENLWFGTNSYNGRFWSLFLFRSGSTLAGILLAVSKNNEVPGGPVSHRTH</sequence>
<name>A0ABU3L4S5_9FLAO</name>
<evidence type="ECO:0000313" key="2">
    <source>
        <dbReference type="Proteomes" id="UP001250656"/>
    </source>
</evidence>
<protein>
    <submittedName>
        <fullName evidence="1">Uncharacterized protein</fullName>
    </submittedName>
</protein>